<keyword evidence="1" id="KW-0175">Coiled coil</keyword>
<comment type="caution">
    <text evidence="3">The sequence shown here is derived from an EMBL/GenBank/DDBJ whole genome shotgun (WGS) entry which is preliminary data.</text>
</comment>
<sequence>MKKILDSIKDFVAANPLFLLACVIAISVLVSCSGTKVSSPITGEKRSTEELRQEELKNRRQRELLILGLQSQATEKLAAAKVEVEKLQAQAQSIAKEGEQLDAEFDEAFQIISDKEERNRTIFSTALGSISTYVPPGTPGSNVLLALSALANVASVTDNIRNRRSSSKQKKTA</sequence>
<evidence type="ECO:0000256" key="2">
    <source>
        <dbReference type="SAM" id="Phobius"/>
    </source>
</evidence>
<evidence type="ECO:0000256" key="1">
    <source>
        <dbReference type="SAM" id="Coils"/>
    </source>
</evidence>
<dbReference type="PROSITE" id="PS51257">
    <property type="entry name" value="PROKAR_LIPOPROTEIN"/>
    <property type="match status" value="1"/>
</dbReference>
<accession>A0A2V0R9G6</accession>
<keyword evidence="2" id="KW-0812">Transmembrane</keyword>
<keyword evidence="2" id="KW-0472">Membrane</keyword>
<name>A0A2V0R9G6_9ZZZZ</name>
<proteinExistence type="predicted"/>
<organism evidence="3">
    <name type="scientific">viral metagenome</name>
    <dbReference type="NCBI Taxonomy" id="1070528"/>
    <lineage>
        <taxon>unclassified sequences</taxon>
        <taxon>metagenomes</taxon>
        <taxon>organismal metagenomes</taxon>
    </lineage>
</organism>
<dbReference type="AlphaFoldDB" id="A0A2V0R9G6"/>
<feature type="transmembrane region" description="Helical" evidence="2">
    <location>
        <begin position="12"/>
        <end position="30"/>
    </location>
</feature>
<feature type="coiled-coil region" evidence="1">
    <location>
        <begin position="70"/>
        <end position="104"/>
    </location>
</feature>
<dbReference type="EMBL" id="BDQA01000468">
    <property type="protein sequence ID" value="GBH21943.1"/>
    <property type="molecule type" value="Genomic_RNA"/>
</dbReference>
<reference evidence="3" key="1">
    <citation type="submission" date="2017-04" db="EMBL/GenBank/DDBJ databases">
        <title>Unveiling RNA virosphere associated with marine microorganisms.</title>
        <authorList>
            <person name="Urayama S."/>
            <person name="Takaki Y."/>
            <person name="Nishi S."/>
            <person name="Yoshida Y."/>
            <person name="Deguchi S."/>
            <person name="Takai K."/>
            <person name="Nunoura T."/>
        </authorList>
    </citation>
    <scope>NUCLEOTIDE SEQUENCE</scope>
</reference>
<keyword evidence="2" id="KW-1133">Transmembrane helix</keyword>
<evidence type="ECO:0000313" key="3">
    <source>
        <dbReference type="EMBL" id="GBH21943.1"/>
    </source>
</evidence>
<protein>
    <submittedName>
        <fullName evidence="3">Uncharacterized protein</fullName>
    </submittedName>
</protein>